<dbReference type="AlphaFoldDB" id="A0A6P8HF83"/>
<name>A0A6P8HF83_ACTTE</name>
<gene>
    <name evidence="7" type="primary">LOC116291382</name>
</gene>
<proteinExistence type="predicted"/>
<dbReference type="SMART" id="SM00254">
    <property type="entry name" value="ShKT"/>
    <property type="match status" value="1"/>
</dbReference>
<feature type="domain" description="JmjC" evidence="4">
    <location>
        <begin position="138"/>
        <end position="291"/>
    </location>
</feature>
<dbReference type="PRINTS" id="PR00069">
    <property type="entry name" value="ALDKETRDTASE"/>
</dbReference>
<keyword evidence="2" id="KW-1015">Disulfide bond</keyword>
<dbReference type="InterPro" id="IPR018391">
    <property type="entry name" value="PQQ_b-propeller_rpt"/>
</dbReference>
<dbReference type="GO" id="GO:0016491">
    <property type="term" value="F:oxidoreductase activity"/>
    <property type="evidence" value="ECO:0007669"/>
    <property type="project" value="InterPro"/>
</dbReference>
<evidence type="ECO:0000256" key="1">
    <source>
        <dbReference type="ARBA" id="ARBA00022656"/>
    </source>
</evidence>
<dbReference type="SMART" id="SM00564">
    <property type="entry name" value="PQQ"/>
    <property type="match status" value="8"/>
</dbReference>
<protein>
    <submittedName>
        <fullName evidence="7">Uncharacterized protein LOC116291382</fullName>
    </submittedName>
</protein>
<dbReference type="OrthoDB" id="416253at2759"/>
<dbReference type="CDD" id="cd19071">
    <property type="entry name" value="AKR_AKR1-5-like"/>
    <property type="match status" value="1"/>
</dbReference>
<dbReference type="SUPFAM" id="SSF51197">
    <property type="entry name" value="Clavaminate synthase-like"/>
    <property type="match status" value="1"/>
</dbReference>
<dbReference type="Gene3D" id="2.130.10.10">
    <property type="entry name" value="YVTN repeat-like/Quinoprotein amine dehydrogenase"/>
    <property type="match status" value="1"/>
</dbReference>
<dbReference type="SUPFAM" id="SSF51430">
    <property type="entry name" value="NAD(P)-linked oxidoreductase"/>
    <property type="match status" value="1"/>
</dbReference>
<dbReference type="PANTHER" id="PTHR43827:SF8">
    <property type="entry name" value="ALDO_KETO REDUCTASE FAMILY PROTEIN"/>
    <property type="match status" value="1"/>
</dbReference>
<feature type="disulfide bond" evidence="2">
    <location>
        <begin position="640"/>
        <end position="674"/>
    </location>
</feature>
<dbReference type="InterPro" id="IPR041667">
    <property type="entry name" value="Cupin_8"/>
</dbReference>
<evidence type="ECO:0000313" key="6">
    <source>
        <dbReference type="Proteomes" id="UP000515163"/>
    </source>
</evidence>
<feature type="chain" id="PRO_5027887304" evidence="3">
    <location>
        <begin position="23"/>
        <end position="1029"/>
    </location>
</feature>
<dbReference type="RefSeq" id="XP_031554411.1">
    <property type="nucleotide sequence ID" value="XM_031698551.1"/>
</dbReference>
<dbReference type="InterPro" id="IPR023210">
    <property type="entry name" value="NADP_OxRdtase_dom"/>
</dbReference>
<dbReference type="InterPro" id="IPR002372">
    <property type="entry name" value="PQQ_rpt_dom"/>
</dbReference>
<feature type="domain" description="ShKT" evidence="5">
    <location>
        <begin position="640"/>
        <end position="674"/>
    </location>
</feature>
<dbReference type="Gene3D" id="2.40.128.630">
    <property type="match status" value="1"/>
</dbReference>
<dbReference type="KEGG" id="aten:116291382"/>
<dbReference type="GeneID" id="116291382"/>
<dbReference type="Gene3D" id="2.60.120.650">
    <property type="entry name" value="Cupin"/>
    <property type="match status" value="1"/>
</dbReference>
<evidence type="ECO:0000259" key="5">
    <source>
        <dbReference type="PROSITE" id="PS51670"/>
    </source>
</evidence>
<dbReference type="Pfam" id="PF13360">
    <property type="entry name" value="PQQ_2"/>
    <property type="match status" value="1"/>
</dbReference>
<dbReference type="InterPro" id="IPR020471">
    <property type="entry name" value="AKR"/>
</dbReference>
<dbReference type="GO" id="GO:0090729">
    <property type="term" value="F:toxin activity"/>
    <property type="evidence" value="ECO:0007669"/>
    <property type="project" value="UniProtKB-KW"/>
</dbReference>
<organism evidence="6 7">
    <name type="scientific">Actinia tenebrosa</name>
    <name type="common">Australian red waratah sea anemone</name>
    <dbReference type="NCBI Taxonomy" id="6105"/>
    <lineage>
        <taxon>Eukaryota</taxon>
        <taxon>Metazoa</taxon>
        <taxon>Cnidaria</taxon>
        <taxon>Anthozoa</taxon>
        <taxon>Hexacorallia</taxon>
        <taxon>Actiniaria</taxon>
        <taxon>Actiniidae</taxon>
        <taxon>Actinia</taxon>
    </lineage>
</organism>
<evidence type="ECO:0000313" key="7">
    <source>
        <dbReference type="RefSeq" id="XP_031554411.1"/>
    </source>
</evidence>
<keyword evidence="3" id="KW-0732">Signal</keyword>
<evidence type="ECO:0000256" key="3">
    <source>
        <dbReference type="SAM" id="SignalP"/>
    </source>
</evidence>
<comment type="caution">
    <text evidence="2">Lacks conserved residue(s) required for the propagation of feature annotation.</text>
</comment>
<evidence type="ECO:0000256" key="2">
    <source>
        <dbReference type="PROSITE-ProRule" id="PRU01005"/>
    </source>
</evidence>
<dbReference type="Pfam" id="PF00248">
    <property type="entry name" value="Aldo_ket_red"/>
    <property type="match status" value="1"/>
</dbReference>
<keyword evidence="1" id="KW-0800">Toxin</keyword>
<dbReference type="InterPro" id="IPR015943">
    <property type="entry name" value="WD40/YVTN_repeat-like_dom_sf"/>
</dbReference>
<dbReference type="SMART" id="SM00558">
    <property type="entry name" value="JmjC"/>
    <property type="match status" value="1"/>
</dbReference>
<dbReference type="SUPFAM" id="SSF50998">
    <property type="entry name" value="Quinoprotein alcohol dehydrogenase-like"/>
    <property type="match status" value="2"/>
</dbReference>
<dbReference type="PROSITE" id="PS51670">
    <property type="entry name" value="SHKT"/>
    <property type="match status" value="1"/>
</dbReference>
<dbReference type="FunFam" id="3.20.20.100:FF:000064">
    <property type="entry name" value="Aldo-keto reductase 1a"/>
    <property type="match status" value="1"/>
</dbReference>
<evidence type="ECO:0000259" key="4">
    <source>
        <dbReference type="PROSITE" id="PS51184"/>
    </source>
</evidence>
<keyword evidence="6" id="KW-1185">Reference proteome</keyword>
<accession>A0A6P8HF83</accession>
<dbReference type="PANTHER" id="PTHR43827">
    <property type="entry name" value="2,5-DIKETO-D-GLUCONIC ACID REDUCTASE"/>
    <property type="match status" value="1"/>
</dbReference>
<sequence>MLIWYIFLVFVCKCNVLQGVLGSKDDSTKLKDHVKPFGAHRPAEDGLKILKYSPSGSDFYHRFVHGRRPVVVRGAANHWPAMSRWNNESYLRENYGSSPFYVEFRKKFKNEQPIRKPMKLQDFLNIYKNQEVYLDSLFPPTKMFHDLVLPYFLGCSELASKINSLNLLMSSGDTTSAFHQDGYENVITVLSGTKTFILIDSKYAEKLYAEEHFLFPGILAFDPEAIDFKSFPKLVEVPYYKVTLYPGDMLYIPQYWWHIVWSKGSPNIAVNIWFDQFNFEDDFVNAGLDENKDIIKVNEMFNTLVKKQPERIECDHENPHLNVILKINISDPVTQYLRIPKKNERPPDVVLASGFTMPVMGFGTALLKDTVTSVKTALKIGYRMIDTAQAYINSEKDVAQAIAESGVPRSDIFIITKLHPKYLGYDSTINAIEASLKALNTDYIDLFLIHSKTCDTLFLTCEKGEPKGTWKESWKAMEDMQKKGKLRSLGVSNFNQDKLQELIEFATVPVSAVQNWFDPFHQDKNTRQFCSEHNIRYIGFSTLGTRWVYFYGLKKNPVLKSTIIYEVAAHYEYATSQVVLRWAIHSNVTVIPRSSNPRNIYLNFRALDLELTESERETITDVVDYELHPLERIERGEAKCEDEDEKCGEWAESGRCIDDPDWMLTYCRQSCKQCVLDNISKFQPFVYVGSEDNNMYAVGILYGDLQWKFPTKGKILSTAAFSPDSERLFFGSNDGNIYAVAASTGKLFWSVQTKGGVVASPSVSKTGTIYVGSHDGYLYSLDSDNGTTIWRKSLGGPIYGRVALGEEKGALYAGTSADKGPRVFALDMKTGEVLWQFDKAGKIMSSPAVSADGKVVYFCSLDKNIYALDTDTGSPIWTLDTGSEIESSPYVSKADGTLYVGLISGKILAVNTHAGPLRGTVKWTLDAGGEVVSSPTVTESGKIFVGVGDGRVLAINQTTTDIIWGPATKDYVSASTAVGTDSVVYAASTDSTLYALNENDGSVIWTFKTNGSISLSSPAIPKYYSTTLA</sequence>
<dbReference type="InParanoid" id="A0A6P8HF83"/>
<dbReference type="Pfam" id="PF01549">
    <property type="entry name" value="ShK"/>
    <property type="match status" value="1"/>
</dbReference>
<dbReference type="PROSITE" id="PS51184">
    <property type="entry name" value="JMJC"/>
    <property type="match status" value="1"/>
</dbReference>
<dbReference type="InterPro" id="IPR011047">
    <property type="entry name" value="Quinoprotein_ADH-like_sf"/>
</dbReference>
<dbReference type="InterPro" id="IPR003347">
    <property type="entry name" value="JmjC_dom"/>
</dbReference>
<feature type="signal peptide" evidence="3">
    <location>
        <begin position="1"/>
        <end position="22"/>
    </location>
</feature>
<dbReference type="InterPro" id="IPR036812">
    <property type="entry name" value="NAD(P)_OxRdtase_dom_sf"/>
</dbReference>
<dbReference type="Proteomes" id="UP000515163">
    <property type="component" value="Unplaced"/>
</dbReference>
<reference evidence="7" key="1">
    <citation type="submission" date="2025-08" db="UniProtKB">
        <authorList>
            <consortium name="RefSeq"/>
        </authorList>
    </citation>
    <scope>IDENTIFICATION</scope>
    <source>
        <tissue evidence="7">Tentacle</tissue>
    </source>
</reference>
<dbReference type="Pfam" id="PF13621">
    <property type="entry name" value="Cupin_8"/>
    <property type="match status" value="1"/>
</dbReference>
<dbReference type="Gene3D" id="3.20.20.100">
    <property type="entry name" value="NADP-dependent oxidoreductase domain"/>
    <property type="match status" value="1"/>
</dbReference>
<dbReference type="Gene3D" id="2.40.10.480">
    <property type="match status" value="3"/>
</dbReference>
<dbReference type="InterPro" id="IPR003582">
    <property type="entry name" value="ShKT_dom"/>
</dbReference>